<gene>
    <name evidence="1" type="ORF">CCO02nite_14420</name>
</gene>
<sequence>MDAVEHGETFTVTRDGREIAELAPRHVRRFVARHDFAAASRTAPHVDLVRFRAEQGEAFDLDDPYAR</sequence>
<evidence type="ECO:0008006" key="3">
    <source>
        <dbReference type="Google" id="ProtNLM"/>
    </source>
</evidence>
<evidence type="ECO:0000313" key="2">
    <source>
        <dbReference type="Proteomes" id="UP000321720"/>
    </source>
</evidence>
<dbReference type="EMBL" id="BJWG01000005">
    <property type="protein sequence ID" value="GEL94784.1"/>
    <property type="molecule type" value="Genomic_DNA"/>
</dbReference>
<dbReference type="Proteomes" id="UP000321720">
    <property type="component" value="Unassembled WGS sequence"/>
</dbReference>
<protein>
    <recommendedName>
        <fullName evidence="3">Prevent-host-death protein</fullName>
    </recommendedName>
</protein>
<evidence type="ECO:0000313" key="1">
    <source>
        <dbReference type="EMBL" id="GEL94784.1"/>
    </source>
</evidence>
<name>A0A511J9X7_9CELL</name>
<organism evidence="1 2">
    <name type="scientific">Cellulomonas composti</name>
    <dbReference type="NCBI Taxonomy" id="266130"/>
    <lineage>
        <taxon>Bacteria</taxon>
        <taxon>Bacillati</taxon>
        <taxon>Actinomycetota</taxon>
        <taxon>Actinomycetes</taxon>
        <taxon>Micrococcales</taxon>
        <taxon>Cellulomonadaceae</taxon>
        <taxon>Cellulomonas</taxon>
    </lineage>
</organism>
<comment type="caution">
    <text evidence="1">The sequence shown here is derived from an EMBL/GenBank/DDBJ whole genome shotgun (WGS) entry which is preliminary data.</text>
</comment>
<proteinExistence type="predicted"/>
<accession>A0A511J9X7</accession>
<reference evidence="1 2" key="1">
    <citation type="submission" date="2019-07" db="EMBL/GenBank/DDBJ databases">
        <title>Whole genome shotgun sequence of Cellulomonas composti NBRC 100758.</title>
        <authorList>
            <person name="Hosoyama A."/>
            <person name="Uohara A."/>
            <person name="Ohji S."/>
            <person name="Ichikawa N."/>
        </authorList>
    </citation>
    <scope>NUCLEOTIDE SEQUENCE [LARGE SCALE GENOMIC DNA]</scope>
    <source>
        <strain evidence="1 2">NBRC 100758</strain>
    </source>
</reference>
<keyword evidence="2" id="KW-1185">Reference proteome</keyword>
<dbReference type="AlphaFoldDB" id="A0A511J9X7"/>